<comment type="caution">
    <text evidence="4">The sequence shown here is derived from an EMBL/GenBank/DDBJ whole genome shotgun (WGS) entry which is preliminary data.</text>
</comment>
<dbReference type="GeneID" id="26900447"/>
<sequence length="361" mass="40687">MRRCAVNYYFTFFALVTSICSVLVATPAAATKELVEIHRIVTVGDVHGDAENFLKVLRLADVVEEGTGGVVDVLTNPPQWKFSQAPNASVTSWTTLVQMGDLVDRGEQDFESLNIAMALQEQTQNSLTSDRVILLIGNHELLNIQGHYHYVNKRNYGGFISRPLRMEAMNADGAFGKYIIDNFRTAYLDENTLFVHAGIEADMLLPDLNSLNSEVREALRKRDFRHAYLRSNGPLWTRKMISDSMMGDCDEVNKILQRFNVSRIVVGHTPQDSGQIEQYCNKRVIAADVGMSRWMYNNVAALEMVFFKYLDTDLQQISTEFIIRELREGVSAFSMTSDGRNDGEQLSPKSSFIVDDDNGDL</sequence>
<dbReference type="PANTHER" id="PTHR46546:SF4">
    <property type="entry name" value="SHEWANELLA-LIKE PROTEIN PHOSPHATASE 1"/>
    <property type="match status" value="1"/>
</dbReference>
<gene>
    <name evidence="4" type="ORF">ABB37_00149</name>
</gene>
<organism evidence="4 5">
    <name type="scientific">Leptomonas pyrrhocoris</name>
    <name type="common">Firebug parasite</name>
    <dbReference type="NCBI Taxonomy" id="157538"/>
    <lineage>
        <taxon>Eukaryota</taxon>
        <taxon>Discoba</taxon>
        <taxon>Euglenozoa</taxon>
        <taxon>Kinetoplastea</taxon>
        <taxon>Metakinetoplastina</taxon>
        <taxon>Trypanosomatida</taxon>
        <taxon>Trypanosomatidae</taxon>
        <taxon>Leishmaniinae</taxon>
        <taxon>Leptomonas</taxon>
    </lineage>
</organism>
<evidence type="ECO:0000256" key="1">
    <source>
        <dbReference type="SAM" id="MobiDB-lite"/>
    </source>
</evidence>
<dbReference type="GO" id="GO:0016787">
    <property type="term" value="F:hydrolase activity"/>
    <property type="evidence" value="ECO:0007669"/>
    <property type="project" value="InterPro"/>
</dbReference>
<evidence type="ECO:0000259" key="3">
    <source>
        <dbReference type="Pfam" id="PF00149"/>
    </source>
</evidence>
<proteinExistence type="predicted"/>
<dbReference type="Gene3D" id="3.60.21.10">
    <property type="match status" value="1"/>
</dbReference>
<dbReference type="AlphaFoldDB" id="A0A0N0VHG5"/>
<name>A0A0N0VHG5_LEPPY</name>
<keyword evidence="2" id="KW-0732">Signal</keyword>
<dbReference type="SUPFAM" id="SSF56300">
    <property type="entry name" value="Metallo-dependent phosphatases"/>
    <property type="match status" value="1"/>
</dbReference>
<dbReference type="Proteomes" id="UP000037923">
    <property type="component" value="Unassembled WGS sequence"/>
</dbReference>
<dbReference type="InterPro" id="IPR029052">
    <property type="entry name" value="Metallo-depent_PP-like"/>
</dbReference>
<keyword evidence="5" id="KW-1185">Reference proteome</keyword>
<dbReference type="PRINTS" id="PR00114">
    <property type="entry name" value="STPHPHTASE"/>
</dbReference>
<dbReference type="RefSeq" id="XP_015664243.1">
    <property type="nucleotide sequence ID" value="XM_015796235.1"/>
</dbReference>
<accession>A0A0N0VHG5</accession>
<dbReference type="Pfam" id="PF00149">
    <property type="entry name" value="Metallophos"/>
    <property type="match status" value="1"/>
</dbReference>
<dbReference type="InterPro" id="IPR006186">
    <property type="entry name" value="Ser/Thr-sp_prot-phosphatase"/>
</dbReference>
<dbReference type="PANTHER" id="PTHR46546">
    <property type="entry name" value="SHEWANELLA-LIKE PROTEIN PHOSPHATASE 1"/>
    <property type="match status" value="1"/>
</dbReference>
<feature type="domain" description="Calcineurin-like phosphoesterase" evidence="3">
    <location>
        <begin position="39"/>
        <end position="271"/>
    </location>
</feature>
<feature type="region of interest" description="Disordered" evidence="1">
    <location>
        <begin position="337"/>
        <end position="361"/>
    </location>
</feature>
<dbReference type="VEuPathDB" id="TriTrypDB:LpyrH10_01_1490"/>
<dbReference type="EMBL" id="LGTL01000001">
    <property type="protein sequence ID" value="KPA85804.1"/>
    <property type="molecule type" value="Genomic_DNA"/>
</dbReference>
<dbReference type="OrthoDB" id="5976022at2759"/>
<feature type="signal peptide" evidence="2">
    <location>
        <begin position="1"/>
        <end position="30"/>
    </location>
</feature>
<evidence type="ECO:0000313" key="4">
    <source>
        <dbReference type="EMBL" id="KPA85804.1"/>
    </source>
</evidence>
<dbReference type="OMA" id="NEVLWFM"/>
<protein>
    <submittedName>
        <fullName evidence="4">Putative Serine-threonin protein phosphatase</fullName>
    </submittedName>
</protein>
<reference evidence="4 5" key="1">
    <citation type="submission" date="2015-07" db="EMBL/GenBank/DDBJ databases">
        <title>High-quality genome of monoxenous trypanosomatid Leptomonas pyrrhocoris.</title>
        <authorList>
            <person name="Flegontov P."/>
            <person name="Butenko A."/>
            <person name="Firsov S."/>
            <person name="Vlcek C."/>
            <person name="Logacheva M.D."/>
            <person name="Field M."/>
            <person name="Filatov D."/>
            <person name="Flegontova O."/>
            <person name="Gerasimov E."/>
            <person name="Jackson A.P."/>
            <person name="Kelly S."/>
            <person name="Opperdoes F."/>
            <person name="O'Reilly A."/>
            <person name="Votypka J."/>
            <person name="Yurchenko V."/>
            <person name="Lukes J."/>
        </authorList>
    </citation>
    <scope>NUCLEOTIDE SEQUENCE [LARGE SCALE GENOMIC DNA]</scope>
    <source>
        <strain evidence="4">H10</strain>
    </source>
</reference>
<dbReference type="InterPro" id="IPR004843">
    <property type="entry name" value="Calcineurin-like_PHP"/>
</dbReference>
<evidence type="ECO:0000256" key="2">
    <source>
        <dbReference type="SAM" id="SignalP"/>
    </source>
</evidence>
<feature type="chain" id="PRO_5005861050" evidence="2">
    <location>
        <begin position="31"/>
        <end position="361"/>
    </location>
</feature>
<evidence type="ECO:0000313" key="5">
    <source>
        <dbReference type="Proteomes" id="UP000037923"/>
    </source>
</evidence>